<accession>A0A6N7ZNS6</accession>
<dbReference type="RefSeq" id="WP_155100184.1">
    <property type="nucleotide sequence ID" value="NZ_WMKA01000069.1"/>
</dbReference>
<protein>
    <submittedName>
        <fullName evidence="1">Uncharacterized protein</fullName>
    </submittedName>
</protein>
<comment type="caution">
    <text evidence="1">The sequence shown here is derived from an EMBL/GenBank/DDBJ whole genome shotgun (WGS) entry which is preliminary data.</text>
</comment>
<dbReference type="AlphaFoldDB" id="A0A6N7ZNS6"/>
<evidence type="ECO:0000313" key="1">
    <source>
        <dbReference type="EMBL" id="MTG90838.1"/>
    </source>
</evidence>
<dbReference type="Proteomes" id="UP000440668">
    <property type="component" value="Unassembled WGS sequence"/>
</dbReference>
<reference evidence="1 2" key="1">
    <citation type="submission" date="2019-11" db="EMBL/GenBank/DDBJ databases">
        <title>Cellulosimicrobium composti sp. nov. isolated from a compost.</title>
        <authorList>
            <person name="Yang Y."/>
        </authorList>
    </citation>
    <scope>NUCLEOTIDE SEQUENCE [LARGE SCALE GENOMIC DNA]</scope>
    <source>
        <strain evidence="1 2">BIT-GX5</strain>
    </source>
</reference>
<gene>
    <name evidence="1" type="ORF">GJV82_18130</name>
</gene>
<name>A0A6N7ZNS6_9MICO</name>
<organism evidence="1 2">
    <name type="scientific">Cellulosimicrobium composti</name>
    <dbReference type="NCBI Taxonomy" id="2672572"/>
    <lineage>
        <taxon>Bacteria</taxon>
        <taxon>Bacillati</taxon>
        <taxon>Actinomycetota</taxon>
        <taxon>Actinomycetes</taxon>
        <taxon>Micrococcales</taxon>
        <taxon>Promicromonosporaceae</taxon>
        <taxon>Cellulosimicrobium</taxon>
    </lineage>
</organism>
<dbReference type="EMBL" id="WMKA01000069">
    <property type="protein sequence ID" value="MTG90838.1"/>
    <property type="molecule type" value="Genomic_DNA"/>
</dbReference>
<sequence>MNDEERERVVDALSKRKHRTGEVLRGSGIGADELAELSALADTSELLWLSQHEAPPLEADPVAAMLGLVPDQQCTLDSKAFARARKKAGLKPSGIASRLRQRGWQTSDADVFRWETRTAHDVPPALIQALAEILGRTVEQLSLGTSDTPEPGLLEELRRSPKFKELVARWARARHVSLPVASATLQGRLVATVHRGNAPDTAQMLDSLDALVAAVEPPPE</sequence>
<proteinExistence type="predicted"/>
<evidence type="ECO:0000313" key="2">
    <source>
        <dbReference type="Proteomes" id="UP000440668"/>
    </source>
</evidence>